<dbReference type="Pfam" id="PF08459">
    <property type="entry name" value="UvrC_RNaseH_dom"/>
    <property type="match status" value="1"/>
</dbReference>
<dbReference type="CDD" id="cd10434">
    <property type="entry name" value="GIY-YIG_UvrC_Cho"/>
    <property type="match status" value="1"/>
</dbReference>
<dbReference type="InterPro" id="IPR000305">
    <property type="entry name" value="GIY-YIG_endonuc"/>
</dbReference>
<evidence type="ECO:0000256" key="5">
    <source>
        <dbReference type="ARBA" id="ARBA00023204"/>
    </source>
</evidence>
<dbReference type="PANTHER" id="PTHR30562:SF1">
    <property type="entry name" value="UVRABC SYSTEM PROTEIN C"/>
    <property type="match status" value="1"/>
</dbReference>
<sequence>MFDIQEALKNLPDHPGVYLMKNSEGEIIYIGKAVSLKNRVRQYFQNSRNHSPKVIAMVKHIEEFEYILTDSELEALILECNLIKKHRPRYNILLKDDKHYPYIKVTLNEEYPRVMVTRKMVKDGAKYFGPYTDVSAVRETINLINQIYPIRTCSRPLSFGTQVGRPCLNFHINRCIGPCLGTIPKEEYMKMINEIIAFLSGKHDELIRELKMKMERAAEKLDFERAAELRDQIQSIQKIQEKQKIISSALEDEDVIAFAKNEQGTAVQVFFIRGGKLLGRESFYFEDIEDDDGILLSQFITQFYTDKEYVPREILLQKEINEINLIESWLSNKRGSKVHIKVPKRGDKNDLIEMAQKNAENALEQFKYKYIMEKQKTQGALEELMEILGIEKFPNRIEAFDISNIQGTDPVASMVVFEGGKPKNKDYRRFKIKTVKGPNDYASMEEVIRRRFTRGINEILELNDSGRDLSYGKFSLLPDLLLIDGGEGQVSAAQKVLDDLGLNIPICGMVKDDKHRTRGLIFNGEEIQIYKDSNAFKLIARIQDEAHRFAITYHRSLRGKSSVSSVLDEIPGIGKKRRLALMKYFENIEKIKKASIEELCRVEGMNEKAAIAVYEFFNSNEQE</sequence>
<dbReference type="FunFam" id="3.40.1440.10:FF:000001">
    <property type="entry name" value="UvrABC system protein C"/>
    <property type="match status" value="1"/>
</dbReference>
<dbReference type="GO" id="GO:0009432">
    <property type="term" value="P:SOS response"/>
    <property type="evidence" value="ECO:0007669"/>
    <property type="project" value="UniProtKB-UniRule"/>
</dbReference>
<dbReference type="PROSITE" id="PS50165">
    <property type="entry name" value="UVRC"/>
    <property type="match status" value="1"/>
</dbReference>
<evidence type="ECO:0000256" key="1">
    <source>
        <dbReference type="ARBA" id="ARBA00022490"/>
    </source>
</evidence>
<dbReference type="Gene3D" id="4.10.860.10">
    <property type="entry name" value="UVR domain"/>
    <property type="match status" value="1"/>
</dbReference>
<feature type="domain" description="UvrC family homology region profile" evidence="10">
    <location>
        <begin position="255"/>
        <end position="497"/>
    </location>
</feature>
<accession>A0A4V3ETR8</accession>
<dbReference type="OrthoDB" id="9804933at2"/>
<keyword evidence="3 7" id="KW-0228">DNA excision</keyword>
<dbReference type="InterPro" id="IPR036876">
    <property type="entry name" value="UVR_dom_sf"/>
</dbReference>
<feature type="domain" description="UVR" evidence="8">
    <location>
        <begin position="204"/>
        <end position="239"/>
    </location>
</feature>
<dbReference type="Pfam" id="PF14520">
    <property type="entry name" value="HHH_5"/>
    <property type="match status" value="1"/>
</dbReference>
<comment type="similarity">
    <text evidence="7">Belongs to the UvrC family.</text>
</comment>
<comment type="subcellular location">
    <subcellularLocation>
        <location evidence="7">Cytoplasm</location>
    </subcellularLocation>
</comment>
<dbReference type="SUPFAM" id="SSF82771">
    <property type="entry name" value="GIY-YIG endonuclease"/>
    <property type="match status" value="1"/>
</dbReference>
<feature type="domain" description="GIY-YIG" evidence="9">
    <location>
        <begin position="13"/>
        <end position="92"/>
    </location>
</feature>
<dbReference type="SUPFAM" id="SSF47781">
    <property type="entry name" value="RuvA domain 2-like"/>
    <property type="match status" value="1"/>
</dbReference>
<dbReference type="GO" id="GO:0009381">
    <property type="term" value="F:excinuclease ABC activity"/>
    <property type="evidence" value="ECO:0007669"/>
    <property type="project" value="UniProtKB-UniRule"/>
</dbReference>
<dbReference type="InterPro" id="IPR003583">
    <property type="entry name" value="Hlx-hairpin-Hlx_DNA-bd_motif"/>
</dbReference>
<evidence type="ECO:0000313" key="12">
    <source>
        <dbReference type="Proteomes" id="UP000295325"/>
    </source>
</evidence>
<keyword evidence="12" id="KW-1185">Reference proteome</keyword>
<keyword evidence="5 7" id="KW-0234">DNA repair</keyword>
<dbReference type="PROSITE" id="PS50151">
    <property type="entry name" value="UVR"/>
    <property type="match status" value="1"/>
</dbReference>
<dbReference type="HAMAP" id="MF_00203">
    <property type="entry name" value="UvrC"/>
    <property type="match status" value="1"/>
</dbReference>
<name>A0A4V3ETR8_9CLOT</name>
<dbReference type="Gene3D" id="1.10.150.20">
    <property type="entry name" value="5' to 3' exonuclease, C-terminal subdomain"/>
    <property type="match status" value="1"/>
</dbReference>
<proteinExistence type="inferred from homology"/>
<dbReference type="NCBIfam" id="NF001824">
    <property type="entry name" value="PRK00558.1-5"/>
    <property type="match status" value="1"/>
</dbReference>
<comment type="subunit">
    <text evidence="7">Interacts with UvrB in an incision complex.</text>
</comment>
<dbReference type="GO" id="GO:0009380">
    <property type="term" value="C:excinuclease repair complex"/>
    <property type="evidence" value="ECO:0007669"/>
    <property type="project" value="InterPro"/>
</dbReference>
<evidence type="ECO:0000256" key="7">
    <source>
        <dbReference type="HAMAP-Rule" id="MF_00203"/>
    </source>
</evidence>
<evidence type="ECO:0000259" key="8">
    <source>
        <dbReference type="PROSITE" id="PS50151"/>
    </source>
</evidence>
<evidence type="ECO:0000256" key="3">
    <source>
        <dbReference type="ARBA" id="ARBA00022769"/>
    </source>
</evidence>
<dbReference type="GO" id="GO:0005737">
    <property type="term" value="C:cytoplasm"/>
    <property type="evidence" value="ECO:0007669"/>
    <property type="project" value="UniProtKB-SubCell"/>
</dbReference>
<keyword evidence="4 7" id="KW-0267">Excision nuclease</keyword>
<dbReference type="InterPro" id="IPR047296">
    <property type="entry name" value="GIY-YIG_UvrC_Cho"/>
</dbReference>
<dbReference type="AlphaFoldDB" id="A0A4V3ETR8"/>
<dbReference type="SMART" id="SM00465">
    <property type="entry name" value="GIYc"/>
    <property type="match status" value="1"/>
</dbReference>
<dbReference type="EMBL" id="SOAZ01000001">
    <property type="protein sequence ID" value="TDT63725.1"/>
    <property type="molecule type" value="Genomic_DNA"/>
</dbReference>
<dbReference type="InterPro" id="IPR004791">
    <property type="entry name" value="UvrC"/>
</dbReference>
<dbReference type="InterPro" id="IPR038476">
    <property type="entry name" value="UvrC_RNase_H_dom_sf"/>
</dbReference>
<dbReference type="Pfam" id="PF01541">
    <property type="entry name" value="GIY-YIG"/>
    <property type="match status" value="1"/>
</dbReference>
<dbReference type="Pfam" id="PF22920">
    <property type="entry name" value="UvrC_RNaseH"/>
    <property type="match status" value="1"/>
</dbReference>
<comment type="caution">
    <text evidence="11">The sequence shown here is derived from an EMBL/GenBank/DDBJ whole genome shotgun (WGS) entry which is preliminary data.</text>
</comment>
<comment type="function">
    <text evidence="7">The UvrABC repair system catalyzes the recognition and processing of DNA lesions. UvrC both incises the 5' and 3' sides of the lesion. The N-terminal half is responsible for the 3' incision and the C-terminal half is responsible for the 5' incision.</text>
</comment>
<dbReference type="GO" id="GO:0003677">
    <property type="term" value="F:DNA binding"/>
    <property type="evidence" value="ECO:0007669"/>
    <property type="project" value="UniProtKB-UniRule"/>
</dbReference>
<keyword evidence="2 7" id="KW-0227">DNA damage</keyword>
<evidence type="ECO:0000259" key="9">
    <source>
        <dbReference type="PROSITE" id="PS50164"/>
    </source>
</evidence>
<dbReference type="RefSeq" id="WP_133626841.1">
    <property type="nucleotide sequence ID" value="NZ_SOAZ01000001.1"/>
</dbReference>
<dbReference type="InterPro" id="IPR001162">
    <property type="entry name" value="UvrC_RNase_H_dom"/>
</dbReference>
<dbReference type="Proteomes" id="UP000295325">
    <property type="component" value="Unassembled WGS sequence"/>
</dbReference>
<reference evidence="11 12" key="1">
    <citation type="submission" date="2019-03" db="EMBL/GenBank/DDBJ databases">
        <title>Genomic Encyclopedia of Type Strains, Phase IV (KMG-IV): sequencing the most valuable type-strain genomes for metagenomic binning, comparative biology and taxonomic classification.</title>
        <authorList>
            <person name="Goeker M."/>
        </authorList>
    </citation>
    <scope>NUCLEOTIDE SEQUENCE [LARGE SCALE GENOMIC DNA]</scope>
    <source>
        <strain evidence="11 12">DSM 24455</strain>
    </source>
</reference>
<dbReference type="GO" id="GO:0006289">
    <property type="term" value="P:nucleotide-excision repair"/>
    <property type="evidence" value="ECO:0007669"/>
    <property type="project" value="UniProtKB-UniRule"/>
</dbReference>
<dbReference type="SUPFAM" id="SSF46600">
    <property type="entry name" value="C-terminal UvrC-binding domain of UvrB"/>
    <property type="match status" value="1"/>
</dbReference>
<evidence type="ECO:0000256" key="4">
    <source>
        <dbReference type="ARBA" id="ARBA00022881"/>
    </source>
</evidence>
<keyword evidence="1 7" id="KW-0963">Cytoplasm</keyword>
<evidence type="ECO:0000256" key="6">
    <source>
        <dbReference type="ARBA" id="ARBA00023236"/>
    </source>
</evidence>
<evidence type="ECO:0000259" key="10">
    <source>
        <dbReference type="PROSITE" id="PS50165"/>
    </source>
</evidence>
<dbReference type="InterPro" id="IPR035901">
    <property type="entry name" value="GIY-YIG_endonuc_sf"/>
</dbReference>
<dbReference type="InterPro" id="IPR001943">
    <property type="entry name" value="UVR_dom"/>
</dbReference>
<dbReference type="NCBIfam" id="TIGR00194">
    <property type="entry name" value="uvrC"/>
    <property type="match status" value="1"/>
</dbReference>
<dbReference type="InterPro" id="IPR010994">
    <property type="entry name" value="RuvA_2-like"/>
</dbReference>
<dbReference type="PROSITE" id="PS50164">
    <property type="entry name" value="GIY_YIG"/>
    <property type="match status" value="1"/>
</dbReference>
<organism evidence="11 12">
    <name type="scientific">Fonticella tunisiensis</name>
    <dbReference type="NCBI Taxonomy" id="1096341"/>
    <lineage>
        <taxon>Bacteria</taxon>
        <taxon>Bacillati</taxon>
        <taxon>Bacillota</taxon>
        <taxon>Clostridia</taxon>
        <taxon>Eubacteriales</taxon>
        <taxon>Clostridiaceae</taxon>
        <taxon>Fonticella</taxon>
    </lineage>
</organism>
<protein>
    <recommendedName>
        <fullName evidence="7">UvrABC system protein C</fullName>
        <shortName evidence="7">Protein UvrC</shortName>
    </recommendedName>
    <alternativeName>
        <fullName evidence="7">Excinuclease ABC subunit C</fullName>
    </alternativeName>
</protein>
<dbReference type="PANTHER" id="PTHR30562">
    <property type="entry name" value="UVRC/OXIDOREDUCTASE"/>
    <property type="match status" value="1"/>
</dbReference>
<evidence type="ECO:0000313" key="11">
    <source>
        <dbReference type="EMBL" id="TDT63725.1"/>
    </source>
</evidence>
<dbReference type="Gene3D" id="3.40.1440.10">
    <property type="entry name" value="GIY-YIG endonuclease"/>
    <property type="match status" value="1"/>
</dbReference>
<dbReference type="SMART" id="SM00278">
    <property type="entry name" value="HhH1"/>
    <property type="match status" value="2"/>
</dbReference>
<keyword evidence="6 7" id="KW-0742">SOS response</keyword>
<dbReference type="Pfam" id="PF02151">
    <property type="entry name" value="UVR"/>
    <property type="match status" value="1"/>
</dbReference>
<dbReference type="InterPro" id="IPR050066">
    <property type="entry name" value="UvrABC_protein_C"/>
</dbReference>
<evidence type="ECO:0000256" key="2">
    <source>
        <dbReference type="ARBA" id="ARBA00022763"/>
    </source>
</evidence>
<dbReference type="Gene3D" id="3.30.420.340">
    <property type="entry name" value="UvrC, RNAse H endonuclease domain"/>
    <property type="match status" value="1"/>
</dbReference>
<gene>
    <name evidence="7" type="primary">uvrC</name>
    <name evidence="11" type="ORF">EDD71_101152</name>
</gene>